<accession>A0ABR5AUW7</accession>
<dbReference type="InterPro" id="IPR007809">
    <property type="entry name" value="FlgN-like"/>
</dbReference>
<dbReference type="SUPFAM" id="SSF140566">
    <property type="entry name" value="FlgN-like"/>
    <property type="match status" value="1"/>
</dbReference>
<gene>
    <name evidence="3" type="ORF">SD77_4124</name>
</gene>
<name>A0ABR5AUW7_BACBA</name>
<feature type="region of interest" description="Disordered" evidence="2">
    <location>
        <begin position="133"/>
        <end position="158"/>
    </location>
</feature>
<organism evidence="3 4">
    <name type="scientific">Bacillus badius</name>
    <dbReference type="NCBI Taxonomy" id="1455"/>
    <lineage>
        <taxon>Bacteria</taxon>
        <taxon>Bacillati</taxon>
        <taxon>Bacillota</taxon>
        <taxon>Bacilli</taxon>
        <taxon>Bacillales</taxon>
        <taxon>Bacillaceae</taxon>
        <taxon>Pseudobacillus</taxon>
    </lineage>
</organism>
<evidence type="ECO:0008006" key="5">
    <source>
        <dbReference type="Google" id="ProtNLM"/>
    </source>
</evidence>
<dbReference type="Gene3D" id="1.20.58.300">
    <property type="entry name" value="FlgN-like"/>
    <property type="match status" value="1"/>
</dbReference>
<feature type="compositionally biased region" description="Polar residues" evidence="2">
    <location>
        <begin position="146"/>
        <end position="158"/>
    </location>
</feature>
<proteinExistence type="predicted"/>
<evidence type="ECO:0000256" key="1">
    <source>
        <dbReference type="ARBA" id="ARBA00022795"/>
    </source>
</evidence>
<dbReference type="RefSeq" id="WP_041113737.1">
    <property type="nucleotide sequence ID" value="NZ_JARTHD010000012.1"/>
</dbReference>
<comment type="caution">
    <text evidence="3">The sequence shown here is derived from an EMBL/GenBank/DDBJ whole genome shotgun (WGS) entry which is preliminary data.</text>
</comment>
<sequence length="158" mass="17838">MSAGKLIDTLDKMNRLHGMLLALCEKKTDIIKRNDMDGLDQLLKDEQKYTAAIQTLEAERVREAEKVTGKAEATIADCIEAAKGTEKERLTELQASLLDRLEQLKEWNDLNQKLIYQSLQFISMSMSMLHPQPAQATYTHPAKNGGQPSKRSMFDSQV</sequence>
<dbReference type="InterPro" id="IPR036679">
    <property type="entry name" value="FlgN-like_sf"/>
</dbReference>
<protein>
    <recommendedName>
        <fullName evidence="5">Flagellar biosynthesis protein FlgN</fullName>
    </recommendedName>
</protein>
<dbReference type="Pfam" id="PF05130">
    <property type="entry name" value="FlgN"/>
    <property type="match status" value="1"/>
</dbReference>
<evidence type="ECO:0000313" key="4">
    <source>
        <dbReference type="Proteomes" id="UP000031982"/>
    </source>
</evidence>
<keyword evidence="1" id="KW-1005">Bacterial flagellum biogenesis</keyword>
<evidence type="ECO:0000256" key="2">
    <source>
        <dbReference type="SAM" id="MobiDB-lite"/>
    </source>
</evidence>
<reference evidence="3 4" key="1">
    <citation type="submission" date="2015-01" db="EMBL/GenBank/DDBJ databases">
        <title>Genome Assembly of Bacillus badius MTCC 1458.</title>
        <authorList>
            <person name="Verma A."/>
            <person name="Khatri I."/>
            <person name="Mual P."/>
            <person name="Subramanian S."/>
            <person name="Krishnamurthi S."/>
        </authorList>
    </citation>
    <scope>NUCLEOTIDE SEQUENCE [LARGE SCALE GENOMIC DNA]</scope>
    <source>
        <strain evidence="3 4">MTCC 1458</strain>
    </source>
</reference>
<evidence type="ECO:0000313" key="3">
    <source>
        <dbReference type="EMBL" id="KIL78444.1"/>
    </source>
</evidence>
<keyword evidence="4" id="KW-1185">Reference proteome</keyword>
<dbReference type="EMBL" id="JXLP01000009">
    <property type="protein sequence ID" value="KIL78444.1"/>
    <property type="molecule type" value="Genomic_DNA"/>
</dbReference>
<dbReference type="Proteomes" id="UP000031982">
    <property type="component" value="Unassembled WGS sequence"/>
</dbReference>